<sequence>MTNSESKALAIPDWAKDLGMIAGAEDIRPEDIKRPYLKLVQKTSKEFDADPTLMGHFMNSGNGTDHGTMPIVTILRAMPPVWRKFNDTKQLVASSSDGMSWSNGTYLTADEKWKSVRHDFFVIIEGTEMPLILSFASMSSRAGKDLRQSLASFVSGNKEPIFLRNYTLISNLVKNDKGSFFTIGFKVNGGFNSKDDCERYAEMRRALIDISIPIQPPVVITEEDMKTAIDTGFGDEPLDIE</sequence>
<accession>A0A6J5Q163</accession>
<evidence type="ECO:0000313" key="1">
    <source>
        <dbReference type="EMBL" id="CAB4178110.1"/>
    </source>
</evidence>
<reference evidence="1" key="1">
    <citation type="submission" date="2020-05" db="EMBL/GenBank/DDBJ databases">
        <authorList>
            <person name="Chiriac C."/>
            <person name="Salcher M."/>
            <person name="Ghai R."/>
            <person name="Kavagutti S V."/>
        </authorList>
    </citation>
    <scope>NUCLEOTIDE SEQUENCE</scope>
</reference>
<proteinExistence type="predicted"/>
<protein>
    <submittedName>
        <fullName evidence="1">Uncharacterized protein</fullName>
    </submittedName>
</protein>
<organism evidence="1">
    <name type="scientific">uncultured Caudovirales phage</name>
    <dbReference type="NCBI Taxonomy" id="2100421"/>
    <lineage>
        <taxon>Viruses</taxon>
        <taxon>Duplodnaviria</taxon>
        <taxon>Heunggongvirae</taxon>
        <taxon>Uroviricota</taxon>
        <taxon>Caudoviricetes</taxon>
        <taxon>Peduoviridae</taxon>
        <taxon>Maltschvirus</taxon>
        <taxon>Maltschvirus maltsch</taxon>
    </lineage>
</organism>
<dbReference type="Pfam" id="PF23977">
    <property type="entry name" value="Pam3_Gp34"/>
    <property type="match status" value="1"/>
</dbReference>
<dbReference type="InterPro" id="IPR056957">
    <property type="entry name" value="Pam3_Gp34-like"/>
</dbReference>
<gene>
    <name evidence="1" type="ORF">UFOVP1009_35</name>
</gene>
<dbReference type="EMBL" id="LR796957">
    <property type="protein sequence ID" value="CAB4178110.1"/>
    <property type="molecule type" value="Genomic_DNA"/>
</dbReference>
<name>A0A6J5Q163_9CAUD</name>